<dbReference type="InterPro" id="IPR001563">
    <property type="entry name" value="Peptidase_S10"/>
</dbReference>
<dbReference type="EMBL" id="HAHL01000172">
    <property type="protein sequence ID" value="SNX34379.1"/>
    <property type="molecule type" value="Transcribed_RNA"/>
</dbReference>
<dbReference type="PANTHER" id="PTHR11802">
    <property type="entry name" value="SERINE PROTEASE FAMILY S10 SERINE CARBOXYPEPTIDASE"/>
    <property type="match status" value="1"/>
</dbReference>
<dbReference type="InterPro" id="IPR029058">
    <property type="entry name" value="AB_hydrolase_fold"/>
</dbReference>
<keyword evidence="2" id="KW-0732">Signal</keyword>
<dbReference type="InterPro" id="IPR033124">
    <property type="entry name" value="Ser_caboxypep_his_AS"/>
</dbReference>
<dbReference type="AlphaFoldDB" id="A0A4Q8K548"/>
<comment type="similarity">
    <text evidence="1 2">Belongs to the peptidase S10 family.</text>
</comment>
<dbReference type="EMBL" id="HAHK01000250">
    <property type="protein sequence ID" value="SNX34857.1"/>
    <property type="molecule type" value="Transcribed_RNA"/>
</dbReference>
<dbReference type="PRINTS" id="PR00724">
    <property type="entry name" value="CRBOXYPTASEC"/>
</dbReference>
<name>A0A4Q8K548_9ARAC</name>
<proteinExistence type="inferred from homology"/>
<reference evidence="3" key="1">
    <citation type="submission" date="2017-05" db="EMBL/GenBank/DDBJ databases">
        <authorList>
            <person name="QRISCLOUD D."/>
        </authorList>
    </citation>
    <scope>NUCLEOTIDE SEQUENCE</scope>
</reference>
<evidence type="ECO:0000313" key="3">
    <source>
        <dbReference type="EMBL" id="SNX34377.1"/>
    </source>
</evidence>
<feature type="chain" id="PRO_5033895430" description="Carboxypeptidase" evidence="2">
    <location>
        <begin position="18"/>
        <end position="457"/>
    </location>
</feature>
<dbReference type="SUPFAM" id="SSF53474">
    <property type="entry name" value="alpha/beta-Hydrolases"/>
    <property type="match status" value="1"/>
</dbReference>
<sequence>MLPCIFVLFLCCHLTYGALSHPDEILDLPGLPSKPNFRQYSGYLNASSGKYLHYWFVESQKSPSSDPLVLWMNGGPGCSSLDGFLTELGPFHVQQDGKTLYYNSYSWNKVANVIFLEAPAGVGYSYSDDQKYETDDDTVSQDNYLALQHFFVKYPEFKKNDFYITGESYGGIYVPTLSVRVLTEPASINFKGFAVGNGFLDQRNLSNSIVFFAYYHGLLGKELWNNLESYCCTSSISPETCDFTSNCSINCSKAVFEVARVITTSGLNIYNLYEDCSPSALSKNSRLPVDRRNMFRFIPLINKVPIPKEAPPCIDVTNVTTWLNQKTVRDALHIPSNVQDWTICSPDVQKGYQNLYSTMKPQVLKLIQSGQLRGLIYNGDVDMACNFLGDEWFADSLQLPVIEHYREWTFNEQIAGFVKRYQNLTFLTVKGSGHMVPQDKPGPAFKMISSFLYNKDY</sequence>
<dbReference type="PROSITE" id="PS00131">
    <property type="entry name" value="CARBOXYPEPT_SER_SER"/>
    <property type="match status" value="1"/>
</dbReference>
<evidence type="ECO:0000256" key="1">
    <source>
        <dbReference type="ARBA" id="ARBA00009431"/>
    </source>
</evidence>
<feature type="signal peptide" evidence="2">
    <location>
        <begin position="1"/>
        <end position="17"/>
    </location>
</feature>
<dbReference type="Gene3D" id="3.40.50.1820">
    <property type="entry name" value="alpha/beta hydrolase"/>
    <property type="match status" value="1"/>
</dbReference>
<dbReference type="Pfam" id="PF00450">
    <property type="entry name" value="Peptidase_S10"/>
    <property type="match status" value="1"/>
</dbReference>
<reference evidence="3" key="2">
    <citation type="submission" date="2019-05" db="EMBL/GenBank/DDBJ databases">
        <title>Unravelling the molecular evolution of spider venoms.</title>
        <authorList>
            <person name="Pineda S."/>
        </authorList>
    </citation>
    <scope>NUCLEOTIDE SEQUENCE</scope>
</reference>
<dbReference type="EMBL" id="HAHL01000171">
    <property type="protein sequence ID" value="SNX34377.1"/>
    <property type="molecule type" value="Transcribed_RNA"/>
</dbReference>
<dbReference type="GO" id="GO:0006508">
    <property type="term" value="P:proteolysis"/>
    <property type="evidence" value="ECO:0007669"/>
    <property type="project" value="UniProtKB-KW"/>
</dbReference>
<dbReference type="GO" id="GO:0004185">
    <property type="term" value="F:serine-type carboxypeptidase activity"/>
    <property type="evidence" value="ECO:0007669"/>
    <property type="project" value="UniProtKB-UniRule"/>
</dbReference>
<keyword evidence="2" id="KW-0645">Protease</keyword>
<dbReference type="FunFam" id="3.40.50.1820:FF:000055">
    <property type="entry name" value="Carboxypeptidase"/>
    <property type="match status" value="1"/>
</dbReference>
<dbReference type="PROSITE" id="PS00560">
    <property type="entry name" value="CARBOXYPEPT_SER_HIS"/>
    <property type="match status" value="1"/>
</dbReference>
<dbReference type="InterPro" id="IPR018202">
    <property type="entry name" value="Ser_caboxypep_ser_AS"/>
</dbReference>
<dbReference type="EC" id="3.4.16.-" evidence="2"/>
<dbReference type="PANTHER" id="PTHR11802:SF201">
    <property type="entry name" value="CARBOXYPEPTIDASE"/>
    <property type="match status" value="1"/>
</dbReference>
<keyword evidence="2" id="KW-0121">Carboxypeptidase</keyword>
<protein>
    <recommendedName>
        <fullName evidence="2">Carboxypeptidase</fullName>
        <ecNumber evidence="2">3.4.16.-</ecNumber>
    </recommendedName>
</protein>
<keyword evidence="2" id="KW-0378">Hydrolase</keyword>
<organism evidence="3">
    <name type="scientific">Liphistius sp. SGP-2016</name>
    <dbReference type="NCBI Taxonomy" id="1905180"/>
    <lineage>
        <taxon>Eukaryota</taxon>
        <taxon>Metazoa</taxon>
        <taxon>Ecdysozoa</taxon>
        <taxon>Arthropoda</taxon>
        <taxon>Chelicerata</taxon>
        <taxon>Arachnida</taxon>
        <taxon>Araneae</taxon>
        <taxon>Mesothelae</taxon>
        <taxon>Liphistiidae</taxon>
        <taxon>Liphistius</taxon>
    </lineage>
</organism>
<evidence type="ECO:0000256" key="2">
    <source>
        <dbReference type="RuleBase" id="RU361156"/>
    </source>
</evidence>
<dbReference type="EMBL" id="HAHK01000215">
    <property type="protein sequence ID" value="SNX34587.1"/>
    <property type="molecule type" value="Transcribed_RNA"/>
</dbReference>
<accession>A0A4Q8K548</accession>